<dbReference type="PIRSF" id="PIRSF012535">
    <property type="entry name" value="UCP012535"/>
    <property type="match status" value="1"/>
</dbReference>
<evidence type="ECO:0000259" key="3">
    <source>
        <dbReference type="Pfam" id="PF10079"/>
    </source>
</evidence>
<gene>
    <name evidence="2" type="primary">bshC</name>
    <name evidence="5" type="ORF">J2S11_000496</name>
</gene>
<evidence type="ECO:0000256" key="1">
    <source>
        <dbReference type="ARBA" id="ARBA00022598"/>
    </source>
</evidence>
<dbReference type="NCBIfam" id="TIGR03998">
    <property type="entry name" value="thiol_BshC"/>
    <property type="match status" value="1"/>
</dbReference>
<name>A0ABT9VUD2_9BACI</name>
<dbReference type="InterPro" id="IPR055399">
    <property type="entry name" value="CC_BshC"/>
</dbReference>
<comment type="similarity">
    <text evidence="2">Belongs to the BshC family.</text>
</comment>
<feature type="domain" description="Bacillithiol biosynthesis BshC C-terminal coiled-coil" evidence="4">
    <location>
        <begin position="387"/>
        <end position="542"/>
    </location>
</feature>
<sequence length="544" mass="62725">MSCRVEEMEVQQQQKFANDYISNYTQVESFFHYSPYDPLTYSTRLEELQRRSFARNEVSEIIRATMVKWGISPKAEEHLNQLKQSDSVVVVGGQQAGLLLGPLYTIHKMITILQLSQQKRAELGIPVIPIFWIAGEDHDFDEINHILLKRVEGKGVEKYAFTPPEGNNKQSISLLSFPKQEVLNWTREAFTKLSETEFTKGLWDVTEQAILSSESYSDFFTQLANTLFADYGLLFIDSADPQLRKLESNVFCTILQQYDMIHEKVMNTTENLSDKGYDPQVQLGQNASLLFLIQDGERKLLEKINNNQFRTKDGQYTYSLEELLHLAETSPERFSNNVLTRPFMQETVLPTLAFVGGPGEITYWGQLSGYFEELGMKLPPIVPRISMTLIEQPISKLLSKYQITLLDIMSGMDQIRGQWLEKQTKLNFEQLFTVAKEDIATAHSELFEKLKDIPGIEQLQSTNLERILNEVSFIEKQSLVSLEQQHAASLRQFDKLEYALYPEQKLQERIHNSIYVLNKHGQALIKELMQQKFEINGKHKLVLI</sequence>
<reference evidence="5 6" key="1">
    <citation type="submission" date="2023-07" db="EMBL/GenBank/DDBJ databases">
        <title>Genomic Encyclopedia of Type Strains, Phase IV (KMG-IV): sequencing the most valuable type-strain genomes for metagenomic binning, comparative biology and taxonomic classification.</title>
        <authorList>
            <person name="Goeker M."/>
        </authorList>
    </citation>
    <scope>NUCLEOTIDE SEQUENCE [LARGE SCALE GENOMIC DNA]</scope>
    <source>
        <strain evidence="5 6">DSM 12751</strain>
    </source>
</reference>
<feature type="domain" description="Bacillithiol biosynthesis BshC N-terminal Rossmann-like" evidence="3">
    <location>
        <begin position="4"/>
        <end position="384"/>
    </location>
</feature>
<keyword evidence="6" id="KW-1185">Reference proteome</keyword>
<accession>A0ABT9VUD2</accession>
<dbReference type="InterPro" id="IPR011199">
    <property type="entry name" value="Bacillithiol_biosynth_BshC"/>
</dbReference>
<organism evidence="5 6">
    <name type="scientific">Caldalkalibacillus horti</name>
    <dbReference type="NCBI Taxonomy" id="77523"/>
    <lineage>
        <taxon>Bacteria</taxon>
        <taxon>Bacillati</taxon>
        <taxon>Bacillota</taxon>
        <taxon>Bacilli</taxon>
        <taxon>Bacillales</taxon>
        <taxon>Bacillaceae</taxon>
        <taxon>Caldalkalibacillus</taxon>
    </lineage>
</organism>
<dbReference type="Pfam" id="PF24850">
    <property type="entry name" value="CC_BshC"/>
    <property type="match status" value="1"/>
</dbReference>
<proteinExistence type="inferred from homology"/>
<evidence type="ECO:0000313" key="6">
    <source>
        <dbReference type="Proteomes" id="UP001235840"/>
    </source>
</evidence>
<comment type="function">
    <text evidence="2">Involved in bacillithiol (BSH) biosynthesis. May catalyze the last step of the pathway, the addition of cysteine to glucosamine malate (GlcN-Mal) to generate BSH.</text>
</comment>
<dbReference type="EMBL" id="JAUSTY010000002">
    <property type="protein sequence ID" value="MDQ0164596.1"/>
    <property type="molecule type" value="Genomic_DNA"/>
</dbReference>
<dbReference type="Pfam" id="PF10079">
    <property type="entry name" value="Rossmann-like_BshC"/>
    <property type="match status" value="1"/>
</dbReference>
<dbReference type="RefSeq" id="WP_307390445.1">
    <property type="nucleotide sequence ID" value="NZ_BAAADK010000018.1"/>
</dbReference>
<dbReference type="InterPro" id="IPR055398">
    <property type="entry name" value="Rossmann-like_BshC"/>
</dbReference>
<dbReference type="EC" id="6.-.-.-" evidence="2"/>
<comment type="caution">
    <text evidence="5">The sequence shown here is derived from an EMBL/GenBank/DDBJ whole genome shotgun (WGS) entry which is preliminary data.</text>
</comment>
<evidence type="ECO:0000256" key="2">
    <source>
        <dbReference type="HAMAP-Rule" id="MF_01867"/>
    </source>
</evidence>
<dbReference type="HAMAP" id="MF_01867">
    <property type="entry name" value="BshC"/>
    <property type="match status" value="1"/>
</dbReference>
<evidence type="ECO:0000259" key="4">
    <source>
        <dbReference type="Pfam" id="PF24850"/>
    </source>
</evidence>
<dbReference type="Proteomes" id="UP001235840">
    <property type="component" value="Unassembled WGS sequence"/>
</dbReference>
<keyword evidence="1 2" id="KW-0436">Ligase</keyword>
<protein>
    <recommendedName>
        <fullName evidence="2">Putative cysteine ligase BshC</fullName>
        <ecNumber evidence="2">6.-.-.-</ecNumber>
    </recommendedName>
</protein>
<evidence type="ECO:0000313" key="5">
    <source>
        <dbReference type="EMBL" id="MDQ0164596.1"/>
    </source>
</evidence>